<protein>
    <recommendedName>
        <fullName evidence="5">Outer surface protein</fullName>
    </recommendedName>
</protein>
<evidence type="ECO:0000313" key="3">
    <source>
        <dbReference type="EMBL" id="SER34924.1"/>
    </source>
</evidence>
<keyword evidence="4" id="KW-1185">Reference proteome</keyword>
<feature type="domain" description="6-phospho-N-acetylmuramidase C-terminal" evidence="1">
    <location>
        <begin position="244"/>
        <end position="356"/>
    </location>
</feature>
<dbReference type="STRING" id="137733.SAMN05421767_1396"/>
<evidence type="ECO:0000259" key="2">
    <source>
        <dbReference type="Pfam" id="PF19200"/>
    </source>
</evidence>
<feature type="domain" description="6-phospho-N-acetylmuramidase N-terminal" evidence="2">
    <location>
        <begin position="2"/>
        <end position="236"/>
    </location>
</feature>
<dbReference type="Pfam" id="PF19200">
    <property type="entry name" value="MupG_N"/>
    <property type="match status" value="1"/>
</dbReference>
<evidence type="ECO:0000259" key="1">
    <source>
        <dbReference type="Pfam" id="PF05913"/>
    </source>
</evidence>
<dbReference type="Gene3D" id="3.20.20.70">
    <property type="entry name" value="Aldolase class I"/>
    <property type="match status" value="1"/>
</dbReference>
<dbReference type="EMBL" id="FOGF01000039">
    <property type="protein sequence ID" value="SER34924.1"/>
    <property type="molecule type" value="Genomic_DNA"/>
</dbReference>
<dbReference type="OrthoDB" id="5809921at2"/>
<sequence length="359" mass="41854">MLGFSIYPENHSLEKMQAYLDLLHRYQANRIFISLLQIDPSNQEVVEKYQAIIDYANRQGMVVIADMNPTLIKEFQWQDDLAKHLHDWGIKGVRLDESLDRKAIVELTHNPYDIKVELNMSTDLDTLLELLNQPIKKENIIGCHNFYPHKFTGLSVEHFLRMSESYKEKEIETAAFINSQKATEGPWPVSEGLCTVEDYRDLPLADQYQIIQATGLIDHIIIANQFVSEEELQELAAVKGDELYFKVELVDDVTPVEEKIIDYPHVYRGDISDYVVRSTWPRVKYGQESIPNRQQEKTVERGMILIDNNHYERYKGELQIALKSFTISDKTNIVGRIIPEQLPLLAYLKPWQEFRLIRK</sequence>
<reference evidence="3 4" key="1">
    <citation type="submission" date="2016-10" db="EMBL/GenBank/DDBJ databases">
        <authorList>
            <person name="de Groot N.N."/>
        </authorList>
    </citation>
    <scope>NUCLEOTIDE SEQUENCE [LARGE SCALE GENOMIC DNA]</scope>
    <source>
        <strain evidence="3 4">DSM 15827</strain>
    </source>
</reference>
<dbReference type="PANTHER" id="PTHR38435">
    <property type="match status" value="1"/>
</dbReference>
<dbReference type="AlphaFoldDB" id="A0A1H9NG13"/>
<dbReference type="InterPro" id="IPR029000">
    <property type="entry name" value="Cyclophilin-like_dom_sf"/>
</dbReference>
<evidence type="ECO:0000313" key="4">
    <source>
        <dbReference type="Proteomes" id="UP000198556"/>
    </source>
</evidence>
<dbReference type="InterPro" id="IPR008589">
    <property type="entry name" value="MupG"/>
</dbReference>
<dbReference type="SUPFAM" id="SSF51445">
    <property type="entry name" value="(Trans)glycosidases"/>
    <property type="match status" value="1"/>
</dbReference>
<dbReference type="InterPro" id="IPR013785">
    <property type="entry name" value="Aldolase_TIM"/>
</dbReference>
<dbReference type="PANTHER" id="PTHR38435:SF1">
    <property type="entry name" value="DUF871 DOMAIN-CONTAINING PROTEIN"/>
    <property type="match status" value="1"/>
</dbReference>
<dbReference type="Proteomes" id="UP000198556">
    <property type="component" value="Unassembled WGS sequence"/>
</dbReference>
<dbReference type="RefSeq" id="WP_089747546.1">
    <property type="nucleotide sequence ID" value="NZ_FOGF01000039.1"/>
</dbReference>
<dbReference type="Pfam" id="PF05913">
    <property type="entry name" value="MupG_C"/>
    <property type="match status" value="1"/>
</dbReference>
<dbReference type="Gene3D" id="2.40.100.10">
    <property type="entry name" value="Cyclophilin-like"/>
    <property type="match status" value="1"/>
</dbReference>
<dbReference type="InterPro" id="IPR043797">
    <property type="entry name" value="MupG_N"/>
</dbReference>
<dbReference type="SUPFAM" id="SSF50891">
    <property type="entry name" value="Cyclophilin-like"/>
    <property type="match status" value="1"/>
</dbReference>
<accession>A0A1H9NG13</accession>
<organism evidence="3 4">
    <name type="scientific">Granulicatella balaenopterae</name>
    <dbReference type="NCBI Taxonomy" id="137733"/>
    <lineage>
        <taxon>Bacteria</taxon>
        <taxon>Bacillati</taxon>
        <taxon>Bacillota</taxon>
        <taxon>Bacilli</taxon>
        <taxon>Lactobacillales</taxon>
        <taxon>Carnobacteriaceae</taxon>
        <taxon>Granulicatella</taxon>
    </lineage>
</organism>
<name>A0A1H9NG13_9LACT</name>
<evidence type="ECO:0008006" key="5">
    <source>
        <dbReference type="Google" id="ProtNLM"/>
    </source>
</evidence>
<proteinExistence type="predicted"/>
<gene>
    <name evidence="3" type="ORF">SAMN05421767_1396</name>
</gene>
<dbReference type="InterPro" id="IPR017853">
    <property type="entry name" value="GH"/>
</dbReference>
<dbReference type="InterPro" id="IPR043894">
    <property type="entry name" value="MupG_C"/>
</dbReference>